<reference evidence="1" key="1">
    <citation type="submission" date="2020-11" db="EMBL/GenBank/DDBJ databases">
        <authorList>
            <person name="Tran Van P."/>
        </authorList>
    </citation>
    <scope>NUCLEOTIDE SEQUENCE</scope>
</reference>
<dbReference type="EMBL" id="OC974301">
    <property type="protein sequence ID" value="CAD7668551.1"/>
    <property type="molecule type" value="Genomic_DNA"/>
</dbReference>
<dbReference type="Proteomes" id="UP000728032">
    <property type="component" value="Unassembled WGS sequence"/>
</dbReference>
<proteinExistence type="predicted"/>
<evidence type="ECO:0000313" key="2">
    <source>
        <dbReference type="Proteomes" id="UP000728032"/>
    </source>
</evidence>
<organism evidence="1">
    <name type="scientific">Oppiella nova</name>
    <dbReference type="NCBI Taxonomy" id="334625"/>
    <lineage>
        <taxon>Eukaryota</taxon>
        <taxon>Metazoa</taxon>
        <taxon>Ecdysozoa</taxon>
        <taxon>Arthropoda</taxon>
        <taxon>Chelicerata</taxon>
        <taxon>Arachnida</taxon>
        <taxon>Acari</taxon>
        <taxon>Acariformes</taxon>
        <taxon>Sarcoptiformes</taxon>
        <taxon>Oribatida</taxon>
        <taxon>Brachypylina</taxon>
        <taxon>Oppioidea</taxon>
        <taxon>Oppiidae</taxon>
        <taxon>Oppiella</taxon>
    </lineage>
</organism>
<accession>A0A7R9MUV4</accession>
<evidence type="ECO:0000313" key="1">
    <source>
        <dbReference type="EMBL" id="CAD7668551.1"/>
    </source>
</evidence>
<keyword evidence="2" id="KW-1185">Reference proteome</keyword>
<dbReference type="AlphaFoldDB" id="A0A7R9MUV4"/>
<dbReference type="EMBL" id="CAJPVJ010059476">
    <property type="protein sequence ID" value="CAG2184000.1"/>
    <property type="molecule type" value="Genomic_DNA"/>
</dbReference>
<gene>
    <name evidence="1" type="ORF">ONB1V03_LOCUS23420</name>
</gene>
<name>A0A7R9MUV4_9ACAR</name>
<sequence>MKSMINTKKPPVITQSTETPLFLSLSAVSKPRVCSRIWRSICGPQSSYKTLSSYHSIRLMKNRSKDYQ</sequence>
<protein>
    <submittedName>
        <fullName evidence="1">Uncharacterized protein</fullName>
    </submittedName>
</protein>